<gene>
    <name evidence="1" type="ORF">C812_02799</name>
</gene>
<name>R9LIU1_9BACL</name>
<protein>
    <submittedName>
        <fullName evidence="1">Uncharacterized protein</fullName>
    </submittedName>
</protein>
<accession>R9LIU1</accession>
<dbReference type="STRING" id="1235795.C812_02799"/>
<evidence type="ECO:0000313" key="1">
    <source>
        <dbReference type="EMBL" id="EOS55667.1"/>
    </source>
</evidence>
<sequence>MRSSFRVVKCGQVSQAVVKIVRRPVTLLREFLANGWDSIDSFLVVWYYDSLITY</sequence>
<evidence type="ECO:0000313" key="2">
    <source>
        <dbReference type="Proteomes" id="UP000019598"/>
    </source>
</evidence>
<dbReference type="Proteomes" id="UP000019598">
    <property type="component" value="Unassembled WGS sequence"/>
</dbReference>
<reference evidence="1 2" key="1">
    <citation type="submission" date="2013-04" db="EMBL/GenBank/DDBJ databases">
        <title>The Genome Sequence of Paenibacillus barengoltzii G22.</title>
        <authorList>
            <consortium name="The Broad Institute Genomics Platform"/>
            <consortium name="The Broad Institute Genome Sequencing Center for Infectious Disease"/>
            <person name="Earl A."/>
            <person name="Xavier R."/>
            <person name="Elson C."/>
            <person name="Duck W."/>
            <person name="Walker B."/>
            <person name="Young S."/>
            <person name="Zeng Q."/>
            <person name="Gargeya S."/>
            <person name="Fitzgerald M."/>
            <person name="Haas B."/>
            <person name="Abouelleil A."/>
            <person name="Allen A.W."/>
            <person name="Alvarado L."/>
            <person name="Arachchi H.M."/>
            <person name="Berlin A.M."/>
            <person name="Chapman S.B."/>
            <person name="Gainer-Dewar J."/>
            <person name="Goldberg J."/>
            <person name="Griggs A."/>
            <person name="Gujja S."/>
            <person name="Hansen M."/>
            <person name="Howarth C."/>
            <person name="Imamovic A."/>
            <person name="Ireland A."/>
            <person name="Larimer J."/>
            <person name="McCowan C."/>
            <person name="Murphy C."/>
            <person name="Pearson M."/>
            <person name="Poon T.W."/>
            <person name="Priest M."/>
            <person name="Roberts A."/>
            <person name="Saif S."/>
            <person name="Shea T."/>
            <person name="Sisk P."/>
            <person name="Sykes S."/>
            <person name="Wortman J."/>
            <person name="Nusbaum C."/>
            <person name="Birren B."/>
        </authorList>
    </citation>
    <scope>NUCLEOTIDE SEQUENCE [LARGE SCALE GENOMIC DNA]</scope>
    <source>
        <strain evidence="1 2">G22</strain>
    </source>
</reference>
<dbReference type="AlphaFoldDB" id="R9LIU1"/>
<comment type="caution">
    <text evidence="1">The sequence shown here is derived from an EMBL/GenBank/DDBJ whole genome shotgun (WGS) entry which is preliminary data.</text>
</comment>
<organism evidence="1 2">
    <name type="scientific">Paenibacillus barengoltzii G22</name>
    <dbReference type="NCBI Taxonomy" id="1235795"/>
    <lineage>
        <taxon>Bacteria</taxon>
        <taxon>Bacillati</taxon>
        <taxon>Bacillota</taxon>
        <taxon>Bacilli</taxon>
        <taxon>Bacillales</taxon>
        <taxon>Paenibacillaceae</taxon>
        <taxon>Paenibacillus</taxon>
    </lineage>
</organism>
<proteinExistence type="predicted"/>
<dbReference type="EMBL" id="ASSZ01000025">
    <property type="protein sequence ID" value="EOS55667.1"/>
    <property type="molecule type" value="Genomic_DNA"/>
</dbReference>
<dbReference type="HOGENOM" id="CLU_3046078_0_0_9"/>